<protein>
    <submittedName>
        <fullName evidence="1">Uncharacterized protein</fullName>
    </submittedName>
</protein>
<reference evidence="1" key="1">
    <citation type="submission" date="2023-03" db="UniProtKB">
        <authorList>
            <consortium name="EnsemblPlants"/>
        </authorList>
    </citation>
    <scope>IDENTIFICATION</scope>
</reference>
<organism evidence="1">
    <name type="scientific">Cucumis melo</name>
    <name type="common">Muskmelon</name>
    <dbReference type="NCBI Taxonomy" id="3656"/>
    <lineage>
        <taxon>Eukaryota</taxon>
        <taxon>Viridiplantae</taxon>
        <taxon>Streptophyta</taxon>
        <taxon>Embryophyta</taxon>
        <taxon>Tracheophyta</taxon>
        <taxon>Spermatophyta</taxon>
        <taxon>Magnoliopsida</taxon>
        <taxon>eudicotyledons</taxon>
        <taxon>Gunneridae</taxon>
        <taxon>Pentapetalae</taxon>
        <taxon>rosids</taxon>
        <taxon>fabids</taxon>
        <taxon>Cucurbitales</taxon>
        <taxon>Cucurbitaceae</taxon>
        <taxon>Benincaseae</taxon>
        <taxon>Cucumis</taxon>
    </lineage>
</organism>
<accession>A0A9I9D3N4</accession>
<sequence>MQQKKMKLPFCLLEELISPKMEKKPKKRNSSFFLTTYHSTRSPFSSQFLINQSSRSHFLNHIIHQCSPAILESMLDLIMQWNKNTCSNLKLYLSFILEVHK</sequence>
<dbReference type="AlphaFoldDB" id="A0A9I9D3N4"/>
<dbReference type="Gramene" id="MELO3C012453.2.1">
    <property type="protein sequence ID" value="MELO3C012453.2.1"/>
    <property type="gene ID" value="MELO3C012453.2"/>
</dbReference>
<dbReference type="EnsemblPlants" id="MELO3C012453.2.1">
    <property type="protein sequence ID" value="MELO3C012453.2.1"/>
    <property type="gene ID" value="MELO3C012453.2"/>
</dbReference>
<name>A0A9I9D3N4_CUCME</name>
<evidence type="ECO:0000313" key="1">
    <source>
        <dbReference type="EnsemblPlants" id="MELO3C012453.2.1"/>
    </source>
</evidence>
<proteinExistence type="predicted"/>